<dbReference type="InterPro" id="IPR002053">
    <property type="entry name" value="Glyco_hydro_25"/>
</dbReference>
<dbReference type="eggNOG" id="COG3409">
    <property type="taxonomic scope" value="Bacteria"/>
</dbReference>
<accession>I3VY13</accession>
<dbReference type="PATRIC" id="fig|1094508.3.peg.2444"/>
<dbReference type="SUPFAM" id="SSF51445">
    <property type="entry name" value="(Trans)glycosidases"/>
    <property type="match status" value="1"/>
</dbReference>
<feature type="domain" description="Peptidoglycan binding-like" evidence="5">
    <location>
        <begin position="197"/>
        <end position="249"/>
    </location>
</feature>
<dbReference type="InterPro" id="IPR008270">
    <property type="entry name" value="Glyco_hydro_25_AS"/>
</dbReference>
<comment type="similarity">
    <text evidence="1 4">Belongs to the glycosyl hydrolase 25 family.</text>
</comment>
<evidence type="ECO:0000256" key="3">
    <source>
        <dbReference type="ARBA" id="ARBA00023295"/>
    </source>
</evidence>
<dbReference type="PROSITE" id="PS51904">
    <property type="entry name" value="GLYCOSYL_HYDROL_F25_2"/>
    <property type="match status" value="1"/>
</dbReference>
<dbReference type="Gene3D" id="3.20.20.80">
    <property type="entry name" value="Glycosidases"/>
    <property type="match status" value="1"/>
</dbReference>
<dbReference type="BioCyc" id="TSAC1094508:GLMA-2440-MONOMER"/>
<name>I3VY13_THESW</name>
<sequence>MKIIDISNHNPVQDATKVKNAGYAGVIVKATEGKTYVDPTFQTNVSKLSQAGMLFGTYHFARPDNNQPEDETTNYYRQIASLTTKLPPILDIEVNCNLGKDALTNWILRFITAMKKLTGKDCIIYTYTSYLNSKLDYSKLQNYNFWIADYGSKEPEIPHIMWQYTNKENVPEIGICDCSIANDDLSIRKGGESVDWIKQLQQELNQVLGTNLTVDGVLGPATTAAIKQFQQKAGLTADGVYGPATADALSKALAELNKSAQNTTTQTTSQAKALLKTLTINIYSDGSYEIK</sequence>
<reference evidence="6 7" key="1">
    <citation type="journal article" date="2014" name="Appl. Environ. Microbiol.">
        <title>Profile of Secreted Hydrolases, Associated Proteins, and SlpA in Thermoanaerobacterium saccharolyticum during the Degradation of Hemicellulose.</title>
        <authorList>
            <person name="Currie D.H."/>
            <person name="Guss A.M."/>
            <person name="Herring C.D."/>
            <person name="Giannone R.J."/>
            <person name="Johnson C.M."/>
            <person name="Lankford P.K."/>
            <person name="Brown S.D."/>
            <person name="Hettich R.L."/>
            <person name="Lynd L.R."/>
        </authorList>
    </citation>
    <scope>NUCLEOTIDE SEQUENCE [LARGE SCALE GENOMIC DNA]</scope>
    <source>
        <strain evidence="7">DSM 8691 / JW/SL-YS485</strain>
    </source>
</reference>
<keyword evidence="3 4" id="KW-0326">Glycosidase</keyword>
<dbReference type="KEGG" id="tsh:Tsac_2410"/>
<organism evidence="6 7">
    <name type="scientific">Thermoanaerobacterium saccharolyticum (strain DSM 8691 / JW/SL-YS485)</name>
    <dbReference type="NCBI Taxonomy" id="1094508"/>
    <lineage>
        <taxon>Bacteria</taxon>
        <taxon>Bacillati</taxon>
        <taxon>Bacillota</taxon>
        <taxon>Clostridia</taxon>
        <taxon>Thermoanaerobacterales</taxon>
        <taxon>Thermoanaerobacteraceae</taxon>
        <taxon>Thermoanaerobacterium</taxon>
    </lineage>
</organism>
<dbReference type="EMBL" id="CP003184">
    <property type="protein sequence ID" value="AFK87408.1"/>
    <property type="molecule type" value="Genomic_DNA"/>
</dbReference>
<dbReference type="InterPro" id="IPR036365">
    <property type="entry name" value="PGBD-like_sf"/>
</dbReference>
<dbReference type="RefSeq" id="WP_014759244.1">
    <property type="nucleotide sequence ID" value="NC_017992.1"/>
</dbReference>
<dbReference type="GO" id="GO:0003796">
    <property type="term" value="F:lysozyme activity"/>
    <property type="evidence" value="ECO:0007669"/>
    <property type="project" value="UniProtKB-EC"/>
</dbReference>
<dbReference type="SMART" id="SM00641">
    <property type="entry name" value="Glyco_25"/>
    <property type="match status" value="1"/>
</dbReference>
<evidence type="ECO:0000256" key="4">
    <source>
        <dbReference type="RuleBase" id="RU361176"/>
    </source>
</evidence>
<dbReference type="Pfam" id="PF01471">
    <property type="entry name" value="PG_binding_1"/>
    <property type="match status" value="1"/>
</dbReference>
<dbReference type="PANTHER" id="PTHR34135:SF2">
    <property type="entry name" value="LYSOZYME"/>
    <property type="match status" value="1"/>
</dbReference>
<dbReference type="Pfam" id="PF01183">
    <property type="entry name" value="Glyco_hydro_25"/>
    <property type="match status" value="1"/>
</dbReference>
<gene>
    <name evidence="6" type="ordered locus">Tsac_2410</name>
</gene>
<evidence type="ECO:0000256" key="1">
    <source>
        <dbReference type="ARBA" id="ARBA00010646"/>
    </source>
</evidence>
<dbReference type="Proteomes" id="UP000006178">
    <property type="component" value="Chromosome"/>
</dbReference>
<dbReference type="GO" id="GO:0016998">
    <property type="term" value="P:cell wall macromolecule catabolic process"/>
    <property type="evidence" value="ECO:0007669"/>
    <property type="project" value="InterPro"/>
</dbReference>
<dbReference type="eggNOG" id="COG3757">
    <property type="taxonomic scope" value="Bacteria"/>
</dbReference>
<dbReference type="GO" id="GO:0009253">
    <property type="term" value="P:peptidoglycan catabolic process"/>
    <property type="evidence" value="ECO:0007669"/>
    <property type="project" value="InterPro"/>
</dbReference>
<keyword evidence="7" id="KW-1185">Reference proteome</keyword>
<dbReference type="SUPFAM" id="SSF47090">
    <property type="entry name" value="PGBD-like"/>
    <property type="match status" value="1"/>
</dbReference>
<dbReference type="InterPro" id="IPR017853">
    <property type="entry name" value="GH"/>
</dbReference>
<dbReference type="PANTHER" id="PTHR34135">
    <property type="entry name" value="LYSOZYME"/>
    <property type="match status" value="1"/>
</dbReference>
<dbReference type="STRING" id="1094508.Tsac_2410"/>
<dbReference type="InterPro" id="IPR036366">
    <property type="entry name" value="PGBDSf"/>
</dbReference>
<comment type="catalytic activity">
    <reaction evidence="4">
        <text>Hydrolysis of (1-&gt;4)-beta-linkages between N-acetylmuramic acid and N-acetyl-D-glucosamine residues in a peptidoglycan and between N-acetyl-D-glucosamine residues in chitodextrins.</text>
        <dbReference type="EC" id="3.2.1.17"/>
    </reaction>
</comment>
<dbReference type="GO" id="GO:0016052">
    <property type="term" value="P:carbohydrate catabolic process"/>
    <property type="evidence" value="ECO:0007669"/>
    <property type="project" value="TreeGrafter"/>
</dbReference>
<dbReference type="PROSITE" id="PS00953">
    <property type="entry name" value="GLYCOSYL_HYDROL_F25_1"/>
    <property type="match status" value="1"/>
</dbReference>
<evidence type="ECO:0000259" key="5">
    <source>
        <dbReference type="Pfam" id="PF01471"/>
    </source>
</evidence>
<dbReference type="CDD" id="cd00599">
    <property type="entry name" value="GH25_muramidase"/>
    <property type="match status" value="1"/>
</dbReference>
<keyword evidence="2 4" id="KW-0378">Hydrolase</keyword>
<protein>
    <recommendedName>
        <fullName evidence="4">Lysozyme</fullName>
        <ecNumber evidence="4">3.2.1.17</ecNumber>
    </recommendedName>
</protein>
<evidence type="ECO:0000256" key="2">
    <source>
        <dbReference type="ARBA" id="ARBA00022801"/>
    </source>
</evidence>
<dbReference type="EC" id="3.2.1.17" evidence="4"/>
<dbReference type="Gene3D" id="1.10.101.10">
    <property type="entry name" value="PGBD-like superfamily/PGBD"/>
    <property type="match status" value="1"/>
</dbReference>
<dbReference type="InterPro" id="IPR018077">
    <property type="entry name" value="Glyco_hydro_fam25_subgr"/>
</dbReference>
<proteinExistence type="inferred from homology"/>
<evidence type="ECO:0000313" key="7">
    <source>
        <dbReference type="Proteomes" id="UP000006178"/>
    </source>
</evidence>
<dbReference type="InterPro" id="IPR002477">
    <property type="entry name" value="Peptidoglycan-bd-like"/>
</dbReference>
<evidence type="ECO:0000313" key="6">
    <source>
        <dbReference type="EMBL" id="AFK87408.1"/>
    </source>
</evidence>
<dbReference type="AlphaFoldDB" id="I3VY13"/>